<dbReference type="AlphaFoldDB" id="A0A485L344"/>
<dbReference type="InterPro" id="IPR008265">
    <property type="entry name" value="Lipase_GDSL_AS"/>
</dbReference>
<dbReference type="Gene3D" id="3.40.50.1110">
    <property type="entry name" value="SGNH hydrolase"/>
    <property type="match status" value="2"/>
</dbReference>
<dbReference type="SUPFAM" id="SSF52266">
    <property type="entry name" value="SGNH hydrolase"/>
    <property type="match status" value="1"/>
</dbReference>
<evidence type="ECO:0000313" key="4">
    <source>
        <dbReference type="EMBL" id="VFT91870.1"/>
    </source>
</evidence>
<dbReference type="GO" id="GO:0016298">
    <property type="term" value="F:lipase activity"/>
    <property type="evidence" value="ECO:0007669"/>
    <property type="project" value="InterPro"/>
</dbReference>
<evidence type="ECO:0000313" key="3">
    <source>
        <dbReference type="EMBL" id="KAF0694033.1"/>
    </source>
</evidence>
<dbReference type="GO" id="GO:0006629">
    <property type="term" value="P:lipid metabolic process"/>
    <property type="evidence" value="ECO:0007669"/>
    <property type="project" value="InterPro"/>
</dbReference>
<organism evidence="4 5">
    <name type="scientific">Aphanomyces stellatus</name>
    <dbReference type="NCBI Taxonomy" id="120398"/>
    <lineage>
        <taxon>Eukaryota</taxon>
        <taxon>Sar</taxon>
        <taxon>Stramenopiles</taxon>
        <taxon>Oomycota</taxon>
        <taxon>Saprolegniomycetes</taxon>
        <taxon>Saprolegniales</taxon>
        <taxon>Verrucalvaceae</taxon>
        <taxon>Aphanomyces</taxon>
    </lineage>
</organism>
<keyword evidence="1" id="KW-0378">Hydrolase</keyword>
<reference evidence="4 5" key="1">
    <citation type="submission" date="2019-03" db="EMBL/GenBank/DDBJ databases">
        <authorList>
            <person name="Gaulin E."/>
            <person name="Dumas B."/>
        </authorList>
    </citation>
    <scope>NUCLEOTIDE SEQUENCE [LARGE SCALE GENOMIC DNA]</scope>
    <source>
        <strain evidence="4">CBS 568.67</strain>
    </source>
</reference>
<dbReference type="InterPro" id="IPR036514">
    <property type="entry name" value="SGNH_hydro_sf"/>
</dbReference>
<evidence type="ECO:0000256" key="1">
    <source>
        <dbReference type="ARBA" id="ARBA00022801"/>
    </source>
</evidence>
<dbReference type="PANTHER" id="PTHR45648">
    <property type="entry name" value="GDSL LIPASE/ACYLHYDROLASE FAMILY PROTEIN (AFU_ORTHOLOGUE AFUA_4G14700)"/>
    <property type="match status" value="1"/>
</dbReference>
<evidence type="ECO:0000313" key="5">
    <source>
        <dbReference type="Proteomes" id="UP000332933"/>
    </source>
</evidence>
<reference evidence="3" key="2">
    <citation type="submission" date="2019-06" db="EMBL/GenBank/DDBJ databases">
        <title>Genomics analysis of Aphanomyces spp. identifies a new class of oomycete effector associated with host adaptation.</title>
        <authorList>
            <person name="Gaulin E."/>
        </authorList>
    </citation>
    <scope>NUCLEOTIDE SEQUENCE</scope>
    <source>
        <strain evidence="3">CBS 578.67</strain>
    </source>
</reference>
<dbReference type="PROSITE" id="PS01098">
    <property type="entry name" value="LIPASE_GDSL_SER"/>
    <property type="match status" value="1"/>
</dbReference>
<keyword evidence="5" id="KW-1185">Reference proteome</keyword>
<keyword evidence="2" id="KW-0732">Signal</keyword>
<dbReference type="InterPro" id="IPR001087">
    <property type="entry name" value="GDSL"/>
</dbReference>
<dbReference type="EMBL" id="VJMH01005617">
    <property type="protein sequence ID" value="KAF0694033.1"/>
    <property type="molecule type" value="Genomic_DNA"/>
</dbReference>
<evidence type="ECO:0000256" key="2">
    <source>
        <dbReference type="SAM" id="SignalP"/>
    </source>
</evidence>
<dbReference type="EMBL" id="CAADRA010005638">
    <property type="protein sequence ID" value="VFT91870.1"/>
    <property type="molecule type" value="Genomic_DNA"/>
</dbReference>
<proteinExistence type="predicted"/>
<dbReference type="InterPro" id="IPR051058">
    <property type="entry name" value="GDSL_Est/Lipase"/>
</dbReference>
<dbReference type="PANTHER" id="PTHR45648:SF22">
    <property type="entry name" value="GDSL LIPASE_ACYLHYDROLASE FAMILY PROTEIN (AFU_ORTHOLOGUE AFUA_4G14700)"/>
    <property type="match status" value="1"/>
</dbReference>
<name>A0A485L344_9STRA</name>
<sequence length="274" mass="29724">MRSPRLVLLPFVALWVASSSRIRQIVIFGDSITDTGNGAFVISNHTFPSNAYWHGRFSNGPTYIEVVASTLHVPLTSLAVGGATTDNAKVPGTISDLNNSTAIVFNIPSVKDQVATYLSRTRPQPDDTLFTIWVGNNDADYNTALGWNRTGADIVTVVPPPLDQPFLTEYNTQLRKLAVAFHGTHGPRVNLGLFDVSAVLADVAATPAAFGFAHTFEDPCCTHNCGSGLPPQGNATICANPDAYTTFDNEYHPTAAFHRLIAVRPIHFIQKWFV</sequence>
<dbReference type="Proteomes" id="UP000332933">
    <property type="component" value="Unassembled WGS sequence"/>
</dbReference>
<dbReference type="Pfam" id="PF00657">
    <property type="entry name" value="Lipase_GDSL"/>
    <property type="match status" value="1"/>
</dbReference>
<feature type="chain" id="PRO_5036355522" evidence="2">
    <location>
        <begin position="20"/>
        <end position="274"/>
    </location>
</feature>
<dbReference type="CDD" id="cd01846">
    <property type="entry name" value="fatty_acyltransferase_like"/>
    <property type="match status" value="1"/>
</dbReference>
<gene>
    <name evidence="4" type="primary">Aste57867_15056</name>
    <name evidence="3" type="ORF">As57867_015000</name>
    <name evidence="4" type="ORF">ASTE57867_15056</name>
</gene>
<feature type="signal peptide" evidence="2">
    <location>
        <begin position="1"/>
        <end position="19"/>
    </location>
</feature>
<dbReference type="OrthoDB" id="62255at2759"/>
<accession>A0A485L344</accession>
<protein>
    <submittedName>
        <fullName evidence="4">Aste57867_15056 protein</fullName>
    </submittedName>
</protein>